<gene>
    <name evidence="7 8" type="primary">bioA</name>
    <name evidence="8" type="ORF">E3T27_11095</name>
</gene>
<feature type="binding site" evidence="7">
    <location>
        <position position="154"/>
    </location>
    <ligand>
        <name>substrate</name>
    </ligand>
</feature>
<name>A0A4R8ZFC5_9MICO</name>
<dbReference type="GO" id="GO:0009102">
    <property type="term" value="P:biotin biosynthetic process"/>
    <property type="evidence" value="ECO:0007669"/>
    <property type="project" value="UniProtKB-UniRule"/>
</dbReference>
<keyword evidence="4 7" id="KW-0949">S-adenosyl-L-methionine</keyword>
<dbReference type="Gene3D" id="3.40.640.10">
    <property type="entry name" value="Type I PLP-dependent aspartate aminotransferase-like (Major domain)"/>
    <property type="match status" value="1"/>
</dbReference>
<dbReference type="AlphaFoldDB" id="A0A4R8ZFC5"/>
<evidence type="ECO:0000313" key="8">
    <source>
        <dbReference type="EMBL" id="TFD25298.1"/>
    </source>
</evidence>
<dbReference type="FunFam" id="3.40.640.10:FF:000004">
    <property type="entry name" value="Acetylornithine aminotransferase"/>
    <property type="match status" value="1"/>
</dbReference>
<dbReference type="OrthoDB" id="9801052at2"/>
<comment type="similarity">
    <text evidence="7">Belongs to the class-III pyridoxal-phosphate-dependent aminotransferase family. BioA subfamily.</text>
</comment>
<feature type="binding site" evidence="7">
    <location>
        <position position="407"/>
    </location>
    <ligand>
        <name>substrate</name>
    </ligand>
</feature>
<keyword evidence="3 7" id="KW-0808">Transferase</keyword>
<dbReference type="Pfam" id="PF00202">
    <property type="entry name" value="Aminotran_3"/>
    <property type="match status" value="1"/>
</dbReference>
<organism evidence="8 9">
    <name type="scientific">Cryobacterium lyxosi</name>
    <dbReference type="NCBI Taxonomy" id="1259228"/>
    <lineage>
        <taxon>Bacteria</taxon>
        <taxon>Bacillati</taxon>
        <taxon>Actinomycetota</taxon>
        <taxon>Actinomycetes</taxon>
        <taxon>Micrococcales</taxon>
        <taxon>Microbacteriaceae</taxon>
        <taxon>Cryobacterium</taxon>
    </lineage>
</organism>
<protein>
    <recommendedName>
        <fullName evidence="7">Adenosylmethionine-8-amino-7-oxononanoate aminotransferase</fullName>
        <ecNumber evidence="7">2.6.1.62</ecNumber>
    </recommendedName>
    <alternativeName>
        <fullName evidence="7">7,8-diamino-pelargonic acid aminotransferase</fullName>
        <shortName evidence="7">DAPA AT</shortName>
        <shortName evidence="7">DAPA aminotransferase</shortName>
    </alternativeName>
    <alternativeName>
        <fullName evidence="7">7,8-diaminononanoate synthase</fullName>
        <shortName evidence="7">DANS</shortName>
    </alternativeName>
    <alternativeName>
        <fullName evidence="7">Diaminopelargonic acid synthase</fullName>
    </alternativeName>
</protein>
<dbReference type="RefSeq" id="WP_134572768.1">
    <property type="nucleotide sequence ID" value="NZ_SOGT01000012.1"/>
</dbReference>
<feature type="binding site" evidence="7">
    <location>
        <begin position="121"/>
        <end position="122"/>
    </location>
    <ligand>
        <name>pyridoxal 5'-phosphate</name>
        <dbReference type="ChEBI" id="CHEBI:597326"/>
    </ligand>
</feature>
<dbReference type="UniPathway" id="UPA00078">
    <property type="reaction ID" value="UER00160"/>
</dbReference>
<keyword evidence="5 7" id="KW-0093">Biotin biosynthesis</keyword>
<evidence type="ECO:0000256" key="6">
    <source>
        <dbReference type="ARBA" id="ARBA00022898"/>
    </source>
</evidence>
<dbReference type="Proteomes" id="UP000298424">
    <property type="component" value="Unassembled WGS sequence"/>
</dbReference>
<evidence type="ECO:0000256" key="5">
    <source>
        <dbReference type="ARBA" id="ARBA00022756"/>
    </source>
</evidence>
<dbReference type="GO" id="GO:0005737">
    <property type="term" value="C:cytoplasm"/>
    <property type="evidence" value="ECO:0007669"/>
    <property type="project" value="UniProtKB-SubCell"/>
</dbReference>
<dbReference type="PANTHER" id="PTHR42684:SF17">
    <property type="entry name" value="ADENOSYLMETHIONINE-8-AMINO-7-OXONONANOATE AMINOTRANSFERASE"/>
    <property type="match status" value="1"/>
</dbReference>
<dbReference type="SUPFAM" id="SSF53383">
    <property type="entry name" value="PLP-dependent transferases"/>
    <property type="match status" value="1"/>
</dbReference>
<evidence type="ECO:0000313" key="9">
    <source>
        <dbReference type="Proteomes" id="UP000298424"/>
    </source>
</evidence>
<evidence type="ECO:0000256" key="3">
    <source>
        <dbReference type="ARBA" id="ARBA00022679"/>
    </source>
</evidence>
<comment type="function">
    <text evidence="7">Catalyzes the transfer of the alpha-amino group from S-adenosyl-L-methionine (SAM) to 7-keto-8-aminopelargonic acid (KAPA) to form 7,8-diaminopelargonic acid (DAPA). It is the only aminotransferase known to utilize SAM as an amino donor.</text>
</comment>
<dbReference type="Gene3D" id="3.90.1150.10">
    <property type="entry name" value="Aspartate Aminotransferase, domain 1"/>
    <property type="match status" value="1"/>
</dbReference>
<dbReference type="GO" id="GO:0004015">
    <property type="term" value="F:adenosylmethionine-8-amino-7-oxononanoate transaminase activity"/>
    <property type="evidence" value="ECO:0007669"/>
    <property type="project" value="UniProtKB-UniRule"/>
</dbReference>
<dbReference type="NCBIfam" id="TIGR00508">
    <property type="entry name" value="bioA"/>
    <property type="match status" value="1"/>
</dbReference>
<feature type="binding site" evidence="7">
    <location>
        <position position="61"/>
    </location>
    <ligand>
        <name>substrate</name>
    </ligand>
</feature>
<dbReference type="InterPro" id="IPR015422">
    <property type="entry name" value="PyrdxlP-dep_Trfase_small"/>
</dbReference>
<evidence type="ECO:0000256" key="4">
    <source>
        <dbReference type="ARBA" id="ARBA00022691"/>
    </source>
</evidence>
<comment type="pathway">
    <text evidence="7">Cofactor biosynthesis; biotin biosynthesis; 7,8-diaminononanoate from 8-amino-7-oxononanoate (SAM route): step 1/1.</text>
</comment>
<dbReference type="InterPro" id="IPR015424">
    <property type="entry name" value="PyrdxlP-dep_Trfase"/>
</dbReference>
<dbReference type="GO" id="GO:0030170">
    <property type="term" value="F:pyridoxal phosphate binding"/>
    <property type="evidence" value="ECO:0007669"/>
    <property type="project" value="UniProtKB-UniRule"/>
</dbReference>
<comment type="subunit">
    <text evidence="7">Homodimer.</text>
</comment>
<dbReference type="EC" id="2.6.1.62" evidence="7"/>
<dbReference type="PROSITE" id="PS00600">
    <property type="entry name" value="AA_TRANSFER_CLASS_3"/>
    <property type="match status" value="1"/>
</dbReference>
<comment type="caution">
    <text evidence="8">The sequence shown here is derived from an EMBL/GenBank/DDBJ whole genome shotgun (WGS) entry which is preliminary data.</text>
</comment>
<dbReference type="CDD" id="cd00610">
    <property type="entry name" value="OAT_like"/>
    <property type="match status" value="1"/>
</dbReference>
<reference evidence="8 9" key="1">
    <citation type="submission" date="2019-03" db="EMBL/GenBank/DDBJ databases">
        <title>Genomics of glacier-inhabiting Cryobacterium strains.</title>
        <authorList>
            <person name="Liu Q."/>
            <person name="Xin Y.-H."/>
        </authorList>
    </citation>
    <scope>NUCLEOTIDE SEQUENCE [LARGE SCALE GENOMIC DNA]</scope>
    <source>
        <strain evidence="8 9">TMT1-1</strain>
    </source>
</reference>
<dbReference type="InterPro" id="IPR049704">
    <property type="entry name" value="Aminotrans_3_PPA_site"/>
</dbReference>
<evidence type="ECO:0000256" key="1">
    <source>
        <dbReference type="ARBA" id="ARBA00001933"/>
    </source>
</evidence>
<dbReference type="PANTHER" id="PTHR42684">
    <property type="entry name" value="ADENOSYLMETHIONINE-8-AMINO-7-OXONONANOATE AMINOTRANSFERASE"/>
    <property type="match status" value="1"/>
</dbReference>
<accession>A0A4R8ZFC5</accession>
<dbReference type="HAMAP" id="MF_00834">
    <property type="entry name" value="BioA"/>
    <property type="match status" value="1"/>
</dbReference>
<comment type="cofactor">
    <cofactor evidence="1 7">
        <name>pyridoxal 5'-phosphate</name>
        <dbReference type="ChEBI" id="CHEBI:597326"/>
    </cofactor>
</comment>
<proteinExistence type="inferred from homology"/>
<comment type="catalytic activity">
    <reaction evidence="7">
        <text>(8S)-8-amino-7-oxononanoate + S-adenosyl-L-methionine = S-adenosyl-4-methylsulfanyl-2-oxobutanoate + (7R,8S)-7,8-diammoniononanoate</text>
        <dbReference type="Rhea" id="RHEA:16861"/>
        <dbReference type="ChEBI" id="CHEBI:16490"/>
        <dbReference type="ChEBI" id="CHEBI:59789"/>
        <dbReference type="ChEBI" id="CHEBI:149468"/>
        <dbReference type="ChEBI" id="CHEBI:149469"/>
        <dbReference type="EC" id="2.6.1.62"/>
    </reaction>
</comment>
<feature type="binding site" evidence="7">
    <location>
        <position position="263"/>
    </location>
    <ligand>
        <name>pyridoxal 5'-phosphate</name>
        <dbReference type="ChEBI" id="CHEBI:597326"/>
    </ligand>
</feature>
<dbReference type="InterPro" id="IPR005814">
    <property type="entry name" value="Aminotrans_3"/>
</dbReference>
<keyword evidence="7" id="KW-0963">Cytoplasm</keyword>
<sequence>MPKSRAAARSLVERDRGLVWHPYAALNGPAPYEVTGASGVRLHLRAEDGTRFEAIDGMSSWWSAIHGYRNPVLDEALRKQIDQFSHVMFGGLTHEPAVRLAEQLVNLAPEPLAHVFFADSGSVSVEVALKLAVQYQASAGRPRRQQFLALRGGYHGDTVGAMSVCDPIDGMHSAFPNLIPAQLFLQRPPKATLIDGRLVTDDVAVDSWVEAMEETILRHSAEIAGIIVEPILQGAGGMYVYAPRCLKALRRVATQHGILLIFDEIATGFGRTGKLFATEWAGIAPDVMCVGKALTGGYLTLAAMLCTAEVATIVGQSAPGVLLHGPTFMANPLACAVASASLGLLNGWESRVSRIGAALATALAPAASYSFVREVRVLGAVGVIELDSPVDVVAVTRAALERGVWLRPFRNLVYTMPPYVSSSQDITNIAEAIGGAIAQVHG</sequence>
<evidence type="ECO:0000256" key="2">
    <source>
        <dbReference type="ARBA" id="ARBA00022576"/>
    </source>
</evidence>
<feature type="modified residue" description="N6-(pyridoxal phosphate)lysine" evidence="7">
    <location>
        <position position="292"/>
    </location>
</feature>
<feature type="binding site" evidence="7">
    <location>
        <position position="325"/>
    </location>
    <ligand>
        <name>substrate</name>
    </ligand>
</feature>
<evidence type="ECO:0000256" key="7">
    <source>
        <dbReference type="HAMAP-Rule" id="MF_00834"/>
    </source>
</evidence>
<comment type="subcellular location">
    <subcellularLocation>
        <location evidence="7">Cytoplasm</location>
    </subcellularLocation>
</comment>
<keyword evidence="9" id="KW-1185">Reference proteome</keyword>
<dbReference type="InterPro" id="IPR005815">
    <property type="entry name" value="BioA"/>
</dbReference>
<feature type="binding site" evidence="7">
    <location>
        <begin position="326"/>
        <end position="327"/>
    </location>
    <ligand>
        <name>pyridoxal 5'-phosphate</name>
        <dbReference type="ChEBI" id="CHEBI:597326"/>
    </ligand>
</feature>
<keyword evidence="2 7" id="KW-0032">Aminotransferase</keyword>
<dbReference type="InterPro" id="IPR015421">
    <property type="entry name" value="PyrdxlP-dep_Trfase_major"/>
</dbReference>
<keyword evidence="6 7" id="KW-0663">Pyridoxal phosphate</keyword>
<feature type="site" description="Participates in the substrate recognition with KAPA and in a stacking interaction with the adenine ring of SAM" evidence="7">
    <location>
        <position position="23"/>
    </location>
</feature>
<dbReference type="NCBIfam" id="NF004624">
    <property type="entry name" value="PRK05964.1"/>
    <property type="match status" value="1"/>
</dbReference>
<dbReference type="EMBL" id="SOGT01000012">
    <property type="protein sequence ID" value="TFD25298.1"/>
    <property type="molecule type" value="Genomic_DNA"/>
</dbReference>
<feature type="binding site" evidence="7">
    <location>
        <position position="292"/>
    </location>
    <ligand>
        <name>substrate</name>
    </ligand>
</feature>